<dbReference type="InterPro" id="IPR006379">
    <property type="entry name" value="HAD-SF_hydro_IIB"/>
</dbReference>
<dbReference type="AlphaFoldDB" id="A0A919RXL7"/>
<dbReference type="InterPro" id="IPR023214">
    <property type="entry name" value="HAD_sf"/>
</dbReference>
<dbReference type="GO" id="GO:0000287">
    <property type="term" value="F:magnesium ion binding"/>
    <property type="evidence" value="ECO:0007669"/>
    <property type="project" value="TreeGrafter"/>
</dbReference>
<name>A0A919RXL7_9CLOT</name>
<dbReference type="NCBIfam" id="TIGR01484">
    <property type="entry name" value="HAD-SF-IIB"/>
    <property type="match status" value="1"/>
</dbReference>
<protein>
    <submittedName>
        <fullName evidence="1">Haloacid dehalogenase</fullName>
    </submittedName>
</protein>
<dbReference type="GO" id="GO:0005829">
    <property type="term" value="C:cytosol"/>
    <property type="evidence" value="ECO:0007669"/>
    <property type="project" value="TreeGrafter"/>
</dbReference>
<dbReference type="InterPro" id="IPR036412">
    <property type="entry name" value="HAD-like_sf"/>
</dbReference>
<gene>
    <name evidence="1" type="ORF">CPJCM30710_08150</name>
</gene>
<dbReference type="Proteomes" id="UP000679179">
    <property type="component" value="Unassembled WGS sequence"/>
</dbReference>
<evidence type="ECO:0000313" key="1">
    <source>
        <dbReference type="EMBL" id="GIM28149.1"/>
    </source>
</evidence>
<dbReference type="Pfam" id="PF08282">
    <property type="entry name" value="Hydrolase_3"/>
    <property type="match status" value="1"/>
</dbReference>
<dbReference type="Gene3D" id="3.30.1240.10">
    <property type="match status" value="1"/>
</dbReference>
<proteinExistence type="predicted"/>
<dbReference type="CDD" id="cd07518">
    <property type="entry name" value="HAD_YbiV-Like"/>
    <property type="match status" value="1"/>
</dbReference>
<dbReference type="InterPro" id="IPR000150">
    <property type="entry name" value="Cof"/>
</dbReference>
<dbReference type="SUPFAM" id="SSF56784">
    <property type="entry name" value="HAD-like"/>
    <property type="match status" value="1"/>
</dbReference>
<keyword evidence="2" id="KW-1185">Reference proteome</keyword>
<dbReference type="SFLD" id="SFLDG01140">
    <property type="entry name" value="C2.B:_Phosphomannomutase_and_P"/>
    <property type="match status" value="1"/>
</dbReference>
<dbReference type="SFLD" id="SFLDS00003">
    <property type="entry name" value="Haloacid_Dehalogenase"/>
    <property type="match status" value="1"/>
</dbReference>
<reference evidence="1" key="1">
    <citation type="submission" date="2021-03" db="EMBL/GenBank/DDBJ databases">
        <title>Taxonomic study of Clostridium polyendosporum from meadow-gley soil under rice.</title>
        <authorList>
            <person name="Kobayashi H."/>
            <person name="Tanizawa Y."/>
            <person name="Yagura M."/>
        </authorList>
    </citation>
    <scope>NUCLEOTIDE SEQUENCE</scope>
    <source>
        <strain evidence="1">JCM 30710</strain>
    </source>
</reference>
<dbReference type="PANTHER" id="PTHR10000:SF8">
    <property type="entry name" value="HAD SUPERFAMILY HYDROLASE-LIKE, TYPE 3"/>
    <property type="match status" value="1"/>
</dbReference>
<dbReference type="PROSITE" id="PS01228">
    <property type="entry name" value="COF_1"/>
    <property type="match status" value="1"/>
</dbReference>
<dbReference type="RefSeq" id="WP_212902883.1">
    <property type="nucleotide sequence ID" value="NZ_BOPZ01000004.1"/>
</dbReference>
<dbReference type="Gene3D" id="3.40.50.1000">
    <property type="entry name" value="HAD superfamily/HAD-like"/>
    <property type="match status" value="1"/>
</dbReference>
<dbReference type="SFLD" id="SFLDG01144">
    <property type="entry name" value="C2.B.4:_PGP_Like"/>
    <property type="match status" value="1"/>
</dbReference>
<dbReference type="GO" id="GO:0016791">
    <property type="term" value="F:phosphatase activity"/>
    <property type="evidence" value="ECO:0007669"/>
    <property type="project" value="TreeGrafter"/>
</dbReference>
<comment type="caution">
    <text evidence="1">The sequence shown here is derived from an EMBL/GenBank/DDBJ whole genome shotgun (WGS) entry which is preliminary data.</text>
</comment>
<organism evidence="1 2">
    <name type="scientific">Clostridium polyendosporum</name>
    <dbReference type="NCBI Taxonomy" id="69208"/>
    <lineage>
        <taxon>Bacteria</taxon>
        <taxon>Bacillati</taxon>
        <taxon>Bacillota</taxon>
        <taxon>Clostridia</taxon>
        <taxon>Eubacteriales</taxon>
        <taxon>Clostridiaceae</taxon>
        <taxon>Clostridium</taxon>
    </lineage>
</organism>
<sequence>MIKLIATDMDGTLLNSSGELPKGFFKVLEDLTNRGVMFVAASGRQYATLVENFSKAKDNIMFAAENGSFVVYRGKELFSKTLSNKIAMDIIKDARKIKDCKIVLCGKNSAYIEDDEPKFMEQVNKYYHKNKLVNNLEEVKDEFLKIALYDLKGASQNSNKIMNPKWGEILQVTVSGENWLDLGRSDINKGVAIQFIQDKFGVSHEETMVFGDYFNDIHMLQSAYHSYVMVNAPEGVKKYGRFIAKSNDEDGVVEVIKNKVLKKEA</sequence>
<dbReference type="EMBL" id="BOPZ01000004">
    <property type="protein sequence ID" value="GIM28149.1"/>
    <property type="molecule type" value="Genomic_DNA"/>
</dbReference>
<dbReference type="PANTHER" id="PTHR10000">
    <property type="entry name" value="PHOSPHOSERINE PHOSPHATASE"/>
    <property type="match status" value="1"/>
</dbReference>
<evidence type="ECO:0000313" key="2">
    <source>
        <dbReference type="Proteomes" id="UP000679179"/>
    </source>
</evidence>
<dbReference type="NCBIfam" id="TIGR00099">
    <property type="entry name" value="Cof-subfamily"/>
    <property type="match status" value="1"/>
</dbReference>
<accession>A0A919RXL7</accession>